<accession>A0ABZ0PAM1</accession>
<dbReference type="Proteomes" id="UP001303601">
    <property type="component" value="Chromosome"/>
</dbReference>
<feature type="transmembrane region" description="Helical" evidence="1">
    <location>
        <begin position="93"/>
        <end position="116"/>
    </location>
</feature>
<evidence type="ECO:0000313" key="2">
    <source>
        <dbReference type="EMBL" id="WPB53910.1"/>
    </source>
</evidence>
<evidence type="ECO:0000256" key="1">
    <source>
        <dbReference type="SAM" id="Phobius"/>
    </source>
</evidence>
<feature type="transmembrane region" description="Helical" evidence="1">
    <location>
        <begin position="56"/>
        <end position="81"/>
    </location>
</feature>
<dbReference type="RefSeq" id="WP_140031214.1">
    <property type="nucleotide sequence ID" value="NZ_AP027305.1"/>
</dbReference>
<proteinExistence type="predicted"/>
<keyword evidence="3" id="KW-1185">Reference proteome</keyword>
<sequence>MQNIKKTTFRFNLSLLIFRVIYVIAFIGVYAATVHLLISGNFHDRLLYIVKQYTGLIAPIIFFGLALLVTSIGAFVCNIIAAIKTFKEGKTNLFVLFLLGMFISTIISLVASILWLREDKKNIVVSQNNNTNSNLDNNDSKPTAEI</sequence>
<keyword evidence="1" id="KW-1133">Transmembrane helix</keyword>
<gene>
    <name evidence="2" type="ORF">R9B83_02890</name>
</gene>
<organism evidence="2 3">
    <name type="scientific">Metamycoplasma equirhinis</name>
    <dbReference type="NCBI Taxonomy" id="92402"/>
    <lineage>
        <taxon>Bacteria</taxon>
        <taxon>Bacillati</taxon>
        <taxon>Mycoplasmatota</taxon>
        <taxon>Mycoplasmoidales</taxon>
        <taxon>Metamycoplasmataceae</taxon>
        <taxon>Metamycoplasma</taxon>
    </lineage>
</organism>
<keyword evidence="1" id="KW-0812">Transmembrane</keyword>
<dbReference type="GeneID" id="94493823"/>
<reference evidence="2" key="1">
    <citation type="submission" date="2023-11" db="EMBL/GenBank/DDBJ databases">
        <title>Completed genome sequence of Mycoplasma equirhinis type strain M432/72.</title>
        <authorList>
            <person name="Spergser J."/>
        </authorList>
    </citation>
    <scope>NUCLEOTIDE SEQUENCE [LARGE SCALE GENOMIC DNA]</scope>
    <source>
        <strain evidence="2">M432/72</strain>
    </source>
</reference>
<protein>
    <submittedName>
        <fullName evidence="2">Uncharacterized protein</fullName>
    </submittedName>
</protein>
<keyword evidence="1" id="KW-0472">Membrane</keyword>
<evidence type="ECO:0000313" key="3">
    <source>
        <dbReference type="Proteomes" id="UP001303601"/>
    </source>
</evidence>
<feature type="transmembrane region" description="Helical" evidence="1">
    <location>
        <begin position="12"/>
        <end position="36"/>
    </location>
</feature>
<dbReference type="EMBL" id="CP137845">
    <property type="protein sequence ID" value="WPB53910.1"/>
    <property type="molecule type" value="Genomic_DNA"/>
</dbReference>
<name>A0ABZ0PAM1_9BACT</name>